<evidence type="ECO:0000313" key="2">
    <source>
        <dbReference type="EMBL" id="MFG6207782.1"/>
    </source>
</evidence>
<protein>
    <submittedName>
        <fullName evidence="2">Motility associated factor glycosyltransferase family protein</fullName>
    </submittedName>
</protein>
<name>A0ABW7DJB8_9PSED</name>
<comment type="caution">
    <text evidence="2">The sequence shown here is derived from an EMBL/GenBank/DDBJ whole genome shotgun (WGS) entry which is preliminary data.</text>
</comment>
<dbReference type="RefSeq" id="WP_394508404.1">
    <property type="nucleotide sequence ID" value="NZ_JBIEIL010000017.1"/>
</dbReference>
<dbReference type="InterPro" id="IPR002826">
    <property type="entry name" value="MptE-like"/>
</dbReference>
<dbReference type="PANTHER" id="PTHR41786:SF1">
    <property type="entry name" value="6-HYDROXYMETHYLPTERIN DIPHOSPHOKINASE MPTE-LIKE DOMAIN-CONTAINING PROTEIN"/>
    <property type="match status" value="1"/>
</dbReference>
<proteinExistence type="predicted"/>
<evidence type="ECO:0000313" key="3">
    <source>
        <dbReference type="Proteomes" id="UP001605918"/>
    </source>
</evidence>
<evidence type="ECO:0000259" key="1">
    <source>
        <dbReference type="Pfam" id="PF01973"/>
    </source>
</evidence>
<reference evidence="2 3" key="1">
    <citation type="submission" date="2024-10" db="EMBL/GenBank/DDBJ databases">
        <title>Whole genome of Pseudomonas sp Strain RB5.</title>
        <authorList>
            <person name="Selami N."/>
        </authorList>
    </citation>
    <scope>NUCLEOTIDE SEQUENCE [LARGE SCALE GENOMIC DNA]</scope>
    <source>
        <strain evidence="2 3">RB5</strain>
    </source>
</reference>
<dbReference type="Proteomes" id="UP001605918">
    <property type="component" value="Unassembled WGS sequence"/>
</dbReference>
<gene>
    <name evidence="2" type="ORF">ACGSLL_25855</name>
</gene>
<dbReference type="PANTHER" id="PTHR41786">
    <property type="entry name" value="MOTILITY ACCESSORY FACTOR MAF"/>
    <property type="match status" value="1"/>
</dbReference>
<feature type="domain" description="6-hydroxymethylpterin diphosphokinase MptE-like" evidence="1">
    <location>
        <begin position="196"/>
        <end position="351"/>
    </location>
</feature>
<dbReference type="EMBL" id="JBIEIL010000017">
    <property type="protein sequence ID" value="MFG6207782.1"/>
    <property type="molecule type" value="Genomic_DNA"/>
</dbReference>
<accession>A0ABW7DJB8</accession>
<dbReference type="Pfam" id="PF01973">
    <property type="entry name" value="MptE-like"/>
    <property type="match status" value="1"/>
</dbReference>
<sequence>MSEFFQANAQVLQRRWPALFARLQAEDSAGVAAELVHGLGSTLSVNGVQLTSRHDRLHEAGVQAASLPEKPQLHVYGTGLGDLPGVLLERADLERLYVHILNGALFALVLQLLDQRQWLDDPRVELFYADGHADFFTPFFALPAELLLADDSNAKIRDRLVNEIHLTFNNREFDPQSAQIQQRLQECLPVLLGDADVAQLFGACAGREIYVIATGPSLEQHFASLAAIRQRAERPLFICVDTAYRPLREHGIAPDLVVSIDQRIGFRHLPFEQSDGIPLVYLPMSDPTVLQAWKGKRYGGYSASPIYADLREQYPRGQLHVGGSVIHPAVDLAVKMGAATITLFGADFAFPMNKTHAGWDDGDLGPPVNQARHWVRDGHGQRVSTQLNFRGYLCVLERYIAAHPQVEFLNSSRSGALIAGTAFNQEFVQCMP</sequence>
<keyword evidence="3" id="KW-1185">Reference proteome</keyword>
<organism evidence="2 3">
    <name type="scientific">Pseudomonas retamae</name>
    <dbReference type="NCBI Taxonomy" id="702110"/>
    <lineage>
        <taxon>Bacteria</taxon>
        <taxon>Pseudomonadati</taxon>
        <taxon>Pseudomonadota</taxon>
        <taxon>Gammaproteobacteria</taxon>
        <taxon>Pseudomonadales</taxon>
        <taxon>Pseudomonadaceae</taxon>
        <taxon>Pseudomonas</taxon>
    </lineage>
</organism>